<evidence type="ECO:0000313" key="1">
    <source>
        <dbReference type="EMBL" id="PEH71266.1"/>
    </source>
</evidence>
<dbReference type="Proteomes" id="UP000219788">
    <property type="component" value="Unassembled WGS sequence"/>
</dbReference>
<reference evidence="2" key="1">
    <citation type="submission" date="2017-09" db="EMBL/GenBank/DDBJ databases">
        <title>FDA dAtabase for Regulatory Grade micrObial Sequences (FDA-ARGOS): Supporting development and validation of Infectious Disease Dx tests.</title>
        <authorList>
            <person name="Goldberg B."/>
            <person name="Campos J."/>
            <person name="Tallon L."/>
            <person name="Sadzewicz L."/>
            <person name="Ott S."/>
            <person name="Zhao X."/>
            <person name="Nagaraj S."/>
            <person name="Vavikolanu K."/>
            <person name="Aluvathingal J."/>
            <person name="Nadendla S."/>
            <person name="Geyer C."/>
            <person name="Sichtig H."/>
        </authorList>
    </citation>
    <scope>NUCLEOTIDE SEQUENCE [LARGE SCALE GENOMIC DNA]</scope>
    <source>
        <strain evidence="2">FDAARGOS_370</strain>
    </source>
</reference>
<dbReference type="AlphaFoldDB" id="A0A2A7TYN3"/>
<comment type="caution">
    <text evidence="1">The sequence shown here is derived from an EMBL/GenBank/DDBJ whole genome shotgun (WGS) entry which is preliminary data.</text>
</comment>
<gene>
    <name evidence="1" type="ORF">CRM76_04575</name>
</gene>
<organism evidence="1 2">
    <name type="scientific">Edwardsiella tarda</name>
    <dbReference type="NCBI Taxonomy" id="636"/>
    <lineage>
        <taxon>Bacteria</taxon>
        <taxon>Pseudomonadati</taxon>
        <taxon>Pseudomonadota</taxon>
        <taxon>Gammaproteobacteria</taxon>
        <taxon>Enterobacterales</taxon>
        <taxon>Hafniaceae</taxon>
        <taxon>Edwardsiella</taxon>
    </lineage>
</organism>
<accession>A0A2A7TYN3</accession>
<evidence type="ECO:0000313" key="2">
    <source>
        <dbReference type="Proteomes" id="UP000219788"/>
    </source>
</evidence>
<proteinExistence type="predicted"/>
<protein>
    <submittedName>
        <fullName evidence="1">Cysteine protease</fullName>
    </submittedName>
</protein>
<dbReference type="GO" id="GO:0006508">
    <property type="term" value="P:proteolysis"/>
    <property type="evidence" value="ECO:0007669"/>
    <property type="project" value="UniProtKB-KW"/>
</dbReference>
<name>A0A2A7TYN3_EDWTA</name>
<dbReference type="GO" id="GO:0008233">
    <property type="term" value="F:peptidase activity"/>
    <property type="evidence" value="ECO:0007669"/>
    <property type="project" value="UniProtKB-KW"/>
</dbReference>
<dbReference type="EMBL" id="PDDV01000013">
    <property type="protein sequence ID" value="PEH71266.1"/>
    <property type="molecule type" value="Genomic_DNA"/>
</dbReference>
<keyword evidence="1" id="KW-0645">Protease</keyword>
<keyword evidence="1" id="KW-0378">Hydrolase</keyword>
<sequence length="51" mass="6171">MHEEKYLNSFLIKYSLKRKNIKYIKKDEWEIKSSENIIGAITPRRFQGIGR</sequence>